<evidence type="ECO:0000259" key="1">
    <source>
        <dbReference type="Pfam" id="PF18029"/>
    </source>
</evidence>
<dbReference type="CDD" id="cd06587">
    <property type="entry name" value="VOC"/>
    <property type="match status" value="1"/>
</dbReference>
<gene>
    <name evidence="2" type="ORF">E3O46_08100</name>
</gene>
<dbReference type="Proteomes" id="UP000297604">
    <property type="component" value="Unassembled WGS sequence"/>
</dbReference>
<sequence>MAGKIGNIVFDCAHPRELSHFWADVLGYPRAEWPPELRELVLTSDLTDADLETRSIAGDPEGLLPRLFFQRVPEGKTVKNRVHLDISATPGRAPSRDEIDAERDRIVALGASVVRMVDEKWGPFPEFHYIMADPEGNEFCIQ</sequence>
<accession>A0ABY2INI8</accession>
<proteinExistence type="predicted"/>
<reference evidence="2 3" key="1">
    <citation type="submission" date="2019-03" db="EMBL/GenBank/DDBJ databases">
        <title>Genomics of glacier-inhabiting Cryobacterium strains.</title>
        <authorList>
            <person name="Liu Q."/>
            <person name="Xin Y.-H."/>
        </authorList>
    </citation>
    <scope>NUCLEOTIDE SEQUENCE [LARGE SCALE GENOMIC DNA]</scope>
    <source>
        <strain evidence="2 3">MDB1-5</strain>
    </source>
</reference>
<evidence type="ECO:0000313" key="3">
    <source>
        <dbReference type="Proteomes" id="UP000297604"/>
    </source>
</evidence>
<dbReference type="SUPFAM" id="SSF54593">
    <property type="entry name" value="Glyoxalase/Bleomycin resistance protein/Dihydroxybiphenyl dioxygenase"/>
    <property type="match status" value="1"/>
</dbReference>
<keyword evidence="3" id="KW-1185">Reference proteome</keyword>
<organism evidence="2 3">
    <name type="scientific">Cryobacterium glucosi</name>
    <dbReference type="NCBI Taxonomy" id="1259175"/>
    <lineage>
        <taxon>Bacteria</taxon>
        <taxon>Bacillati</taxon>
        <taxon>Actinomycetota</taxon>
        <taxon>Actinomycetes</taxon>
        <taxon>Micrococcales</taxon>
        <taxon>Microbacteriaceae</taxon>
        <taxon>Cryobacterium</taxon>
    </lineage>
</organism>
<dbReference type="InterPro" id="IPR041581">
    <property type="entry name" value="Glyoxalase_6"/>
</dbReference>
<protein>
    <submittedName>
        <fullName evidence="2">VOC family protein</fullName>
    </submittedName>
</protein>
<dbReference type="EMBL" id="SOFS01000018">
    <property type="protein sequence ID" value="TFC20879.1"/>
    <property type="molecule type" value="Genomic_DNA"/>
</dbReference>
<dbReference type="PANTHER" id="PTHR35908:SF1">
    <property type="entry name" value="CONSERVED PROTEIN"/>
    <property type="match status" value="1"/>
</dbReference>
<evidence type="ECO:0000313" key="2">
    <source>
        <dbReference type="EMBL" id="TFC20879.1"/>
    </source>
</evidence>
<feature type="domain" description="Glyoxalase-like" evidence="1">
    <location>
        <begin position="8"/>
        <end position="141"/>
    </location>
</feature>
<dbReference type="Pfam" id="PF18029">
    <property type="entry name" value="Glyoxalase_6"/>
    <property type="match status" value="1"/>
</dbReference>
<comment type="caution">
    <text evidence="2">The sequence shown here is derived from an EMBL/GenBank/DDBJ whole genome shotgun (WGS) entry which is preliminary data.</text>
</comment>
<dbReference type="PANTHER" id="PTHR35908">
    <property type="entry name" value="HYPOTHETICAL FUSION PROTEIN"/>
    <property type="match status" value="1"/>
</dbReference>
<dbReference type="RefSeq" id="WP_134445926.1">
    <property type="nucleotide sequence ID" value="NZ_SOFS01000018.1"/>
</dbReference>
<name>A0ABY2INI8_9MICO</name>
<dbReference type="InterPro" id="IPR029068">
    <property type="entry name" value="Glyas_Bleomycin-R_OHBP_Dase"/>
</dbReference>
<dbReference type="Gene3D" id="3.10.180.10">
    <property type="entry name" value="2,3-Dihydroxybiphenyl 1,2-Dioxygenase, domain 1"/>
    <property type="match status" value="1"/>
</dbReference>